<evidence type="ECO:0000256" key="1">
    <source>
        <dbReference type="SAM" id="SignalP"/>
    </source>
</evidence>
<evidence type="ECO:0000313" key="3">
    <source>
        <dbReference type="RefSeq" id="XP_026744574.1"/>
    </source>
</evidence>
<dbReference type="InParanoid" id="A0A7E5WVL2"/>
<dbReference type="RefSeq" id="XP_026744574.1">
    <property type="nucleotide sequence ID" value="XM_026888773.1"/>
</dbReference>
<keyword evidence="1" id="KW-0732">Signal</keyword>
<reference evidence="3" key="1">
    <citation type="submission" date="2025-08" db="UniProtKB">
        <authorList>
            <consortium name="RefSeq"/>
        </authorList>
    </citation>
    <scope>IDENTIFICATION</scope>
</reference>
<dbReference type="AlphaFoldDB" id="A0A7E5WVL2"/>
<name>A0A7E5WVL2_TRINI</name>
<keyword evidence="2" id="KW-1185">Reference proteome</keyword>
<feature type="signal peptide" evidence="1">
    <location>
        <begin position="1"/>
        <end position="19"/>
    </location>
</feature>
<dbReference type="KEGG" id="tnl:113505903"/>
<protein>
    <submittedName>
        <fullName evidence="3">Cell wall adhesin EAP1-like</fullName>
    </submittedName>
</protein>
<feature type="chain" id="PRO_5028860908" evidence="1">
    <location>
        <begin position="20"/>
        <end position="152"/>
    </location>
</feature>
<dbReference type="GeneID" id="113505903"/>
<gene>
    <name evidence="3" type="primary">LOC113505903</name>
</gene>
<organism evidence="2 3">
    <name type="scientific">Trichoplusia ni</name>
    <name type="common">Cabbage looper</name>
    <dbReference type="NCBI Taxonomy" id="7111"/>
    <lineage>
        <taxon>Eukaryota</taxon>
        <taxon>Metazoa</taxon>
        <taxon>Ecdysozoa</taxon>
        <taxon>Arthropoda</taxon>
        <taxon>Hexapoda</taxon>
        <taxon>Insecta</taxon>
        <taxon>Pterygota</taxon>
        <taxon>Neoptera</taxon>
        <taxon>Endopterygota</taxon>
        <taxon>Lepidoptera</taxon>
        <taxon>Glossata</taxon>
        <taxon>Ditrysia</taxon>
        <taxon>Noctuoidea</taxon>
        <taxon>Noctuidae</taxon>
        <taxon>Plusiinae</taxon>
        <taxon>Trichoplusia</taxon>
    </lineage>
</organism>
<evidence type="ECO:0000313" key="2">
    <source>
        <dbReference type="Proteomes" id="UP000322000"/>
    </source>
</evidence>
<proteinExistence type="predicted"/>
<sequence>MAFVQVTLVVCAICCVVLGAPNLPVPIDNCSSLPGTGTGVPSLPVGGTPSLPGTGGLPSLPAGGVPTLPATGGVPTLPGTGGLPSVPVGSLPTVPGAGTLPTVPVGGSPSVPATVPATGGSGCNNGGGCSNNKSLLGVDVDLNLGCLLGSIL</sequence>
<accession>A0A7E5WVL2</accession>
<dbReference type="Proteomes" id="UP000322000">
    <property type="component" value="Chromosome 27"/>
</dbReference>